<evidence type="ECO:0000256" key="2">
    <source>
        <dbReference type="ARBA" id="ARBA00022617"/>
    </source>
</evidence>
<name>A0ABW4R769_9RHOB</name>
<dbReference type="InterPro" id="IPR036396">
    <property type="entry name" value="Cyt_P450_sf"/>
</dbReference>
<dbReference type="Pfam" id="PF00067">
    <property type="entry name" value="p450"/>
    <property type="match status" value="1"/>
</dbReference>
<dbReference type="RefSeq" id="WP_255471342.1">
    <property type="nucleotide sequence ID" value="NZ_JBHUEN010000025.1"/>
</dbReference>
<evidence type="ECO:0000256" key="4">
    <source>
        <dbReference type="ARBA" id="ARBA00023002"/>
    </source>
</evidence>
<keyword evidence="4" id="KW-0560">Oxidoreductase</keyword>
<dbReference type="InterPro" id="IPR002401">
    <property type="entry name" value="Cyt_P450_E_grp-I"/>
</dbReference>
<dbReference type="InterPro" id="IPR001128">
    <property type="entry name" value="Cyt_P450"/>
</dbReference>
<dbReference type="Proteomes" id="UP001597213">
    <property type="component" value="Unassembled WGS sequence"/>
</dbReference>
<evidence type="ECO:0000256" key="1">
    <source>
        <dbReference type="ARBA" id="ARBA00010617"/>
    </source>
</evidence>
<accession>A0ABW4R769</accession>
<keyword evidence="3" id="KW-0479">Metal-binding</keyword>
<dbReference type="Gene3D" id="1.10.630.10">
    <property type="entry name" value="Cytochrome P450"/>
    <property type="match status" value="1"/>
</dbReference>
<keyword evidence="5" id="KW-0408">Iron</keyword>
<dbReference type="PANTHER" id="PTHR24302">
    <property type="entry name" value="CYTOCHROME P450 FAMILY 3"/>
    <property type="match status" value="1"/>
</dbReference>
<dbReference type="SUPFAM" id="SSF48264">
    <property type="entry name" value="Cytochrome P450"/>
    <property type="match status" value="1"/>
</dbReference>
<keyword evidence="7" id="KW-1185">Reference proteome</keyword>
<dbReference type="PRINTS" id="PR00463">
    <property type="entry name" value="EP450I"/>
</dbReference>
<evidence type="ECO:0000256" key="3">
    <source>
        <dbReference type="ARBA" id="ARBA00022723"/>
    </source>
</evidence>
<comment type="similarity">
    <text evidence="1">Belongs to the cytochrome P450 family.</text>
</comment>
<organism evidence="6 7">
    <name type="scientific">Paracoccus pacificus</name>
    <dbReference type="NCBI Taxonomy" id="1463598"/>
    <lineage>
        <taxon>Bacteria</taxon>
        <taxon>Pseudomonadati</taxon>
        <taxon>Pseudomonadota</taxon>
        <taxon>Alphaproteobacteria</taxon>
        <taxon>Rhodobacterales</taxon>
        <taxon>Paracoccaceae</taxon>
        <taxon>Paracoccus</taxon>
    </lineage>
</organism>
<sequence>MQEVRRLYPFFPAVAARVKSDFEWRGYRFSKGYRVLLDLYGTNTDARSWDAPQEFRPERFHDREVTPYDFIPQGGGDHHRNHRCPGEWIAISQMKAFCSFFVNAIDYEVPDQDLDLETEELPPMPKSRFIMRNVRRRQ</sequence>
<dbReference type="PANTHER" id="PTHR24302:SF15">
    <property type="entry name" value="FATTY-ACID PEROXYGENASE"/>
    <property type="match status" value="1"/>
</dbReference>
<gene>
    <name evidence="6" type="ORF">ACFSCT_10115</name>
</gene>
<keyword evidence="2" id="KW-0349">Heme</keyword>
<reference evidence="7" key="1">
    <citation type="journal article" date="2019" name="Int. J. Syst. Evol. Microbiol.">
        <title>The Global Catalogue of Microorganisms (GCM) 10K type strain sequencing project: providing services to taxonomists for standard genome sequencing and annotation.</title>
        <authorList>
            <consortium name="The Broad Institute Genomics Platform"/>
            <consortium name="The Broad Institute Genome Sequencing Center for Infectious Disease"/>
            <person name="Wu L."/>
            <person name="Ma J."/>
        </authorList>
    </citation>
    <scope>NUCLEOTIDE SEQUENCE [LARGE SCALE GENOMIC DNA]</scope>
    <source>
        <strain evidence="7">CCUG 56029</strain>
    </source>
</reference>
<comment type="caution">
    <text evidence="6">The sequence shown here is derived from an EMBL/GenBank/DDBJ whole genome shotgun (WGS) entry which is preliminary data.</text>
</comment>
<dbReference type="EMBL" id="JBHUEN010000025">
    <property type="protein sequence ID" value="MFD1882069.1"/>
    <property type="molecule type" value="Genomic_DNA"/>
</dbReference>
<protein>
    <submittedName>
        <fullName evidence="6">Cytochrome P450</fullName>
    </submittedName>
</protein>
<evidence type="ECO:0000313" key="6">
    <source>
        <dbReference type="EMBL" id="MFD1882069.1"/>
    </source>
</evidence>
<evidence type="ECO:0000256" key="5">
    <source>
        <dbReference type="ARBA" id="ARBA00023004"/>
    </source>
</evidence>
<evidence type="ECO:0000313" key="7">
    <source>
        <dbReference type="Proteomes" id="UP001597213"/>
    </source>
</evidence>
<dbReference type="InterPro" id="IPR050705">
    <property type="entry name" value="Cytochrome_P450_3A"/>
</dbReference>
<proteinExistence type="inferred from homology"/>